<evidence type="ECO:0000256" key="1">
    <source>
        <dbReference type="ARBA" id="ARBA00004127"/>
    </source>
</evidence>
<evidence type="ECO:0000256" key="4">
    <source>
        <dbReference type="ARBA" id="ARBA00022692"/>
    </source>
</evidence>
<accession>A0A978VH13</accession>
<reference evidence="13" key="1">
    <citation type="journal article" date="2021" name="Front. Plant Sci.">
        <title>Chromosome-Scale Genome Assembly for Chinese Sour Jujube and Insights Into Its Genome Evolution and Domestication Signature.</title>
        <authorList>
            <person name="Shen L.-Y."/>
            <person name="Luo H."/>
            <person name="Wang X.-L."/>
            <person name="Wang X.-M."/>
            <person name="Qiu X.-J."/>
            <person name="Liu H."/>
            <person name="Zhou S.-S."/>
            <person name="Jia K.-H."/>
            <person name="Nie S."/>
            <person name="Bao Y.-T."/>
            <person name="Zhang R.-G."/>
            <person name="Yun Q.-Z."/>
            <person name="Chai Y.-H."/>
            <person name="Lu J.-Y."/>
            <person name="Li Y."/>
            <person name="Zhao S.-W."/>
            <person name="Mao J.-F."/>
            <person name="Jia S.-G."/>
            <person name="Mao Y.-M."/>
        </authorList>
    </citation>
    <scope>NUCLEOTIDE SEQUENCE</scope>
    <source>
        <strain evidence="13">AT0</strain>
        <tissue evidence="13">Leaf</tissue>
    </source>
</reference>
<evidence type="ECO:0000256" key="3">
    <source>
        <dbReference type="ARBA" id="ARBA00022448"/>
    </source>
</evidence>
<comment type="similarity">
    <text evidence="2">Belongs to the amino acid/polyamine transporter 2 family. Amino acid/auxin permease (AAAP) (TC 2.A.18.1) subfamily.</text>
</comment>
<feature type="transmembrane region" description="Helical" evidence="11">
    <location>
        <begin position="95"/>
        <end position="121"/>
    </location>
</feature>
<dbReference type="GO" id="GO:0009734">
    <property type="term" value="P:auxin-activated signaling pathway"/>
    <property type="evidence" value="ECO:0007669"/>
    <property type="project" value="UniProtKB-KW"/>
</dbReference>
<feature type="domain" description="Amino acid transporter transmembrane" evidence="12">
    <location>
        <begin position="82"/>
        <end position="214"/>
    </location>
</feature>
<dbReference type="GO" id="GO:0015293">
    <property type="term" value="F:symporter activity"/>
    <property type="evidence" value="ECO:0007669"/>
    <property type="project" value="UniProtKB-KW"/>
</dbReference>
<keyword evidence="8 11" id="KW-0472">Membrane</keyword>
<dbReference type="GO" id="GO:0012505">
    <property type="term" value="C:endomembrane system"/>
    <property type="evidence" value="ECO:0007669"/>
    <property type="project" value="UniProtKB-SubCell"/>
</dbReference>
<feature type="transmembrane region" description="Helical" evidence="11">
    <location>
        <begin position="142"/>
        <end position="163"/>
    </location>
</feature>
<keyword evidence="4 11" id="KW-0812">Transmembrane</keyword>
<evidence type="ECO:0000313" key="14">
    <source>
        <dbReference type="Proteomes" id="UP000813462"/>
    </source>
</evidence>
<evidence type="ECO:0000256" key="5">
    <source>
        <dbReference type="ARBA" id="ARBA00022847"/>
    </source>
</evidence>
<keyword evidence="6" id="KW-0029">Amino-acid transport</keyword>
<keyword evidence="7 11" id="KW-1133">Transmembrane helix</keyword>
<evidence type="ECO:0000259" key="12">
    <source>
        <dbReference type="Pfam" id="PF01490"/>
    </source>
</evidence>
<comment type="subcellular location">
    <subcellularLocation>
        <location evidence="1">Endomembrane system</location>
        <topology evidence="1">Multi-pass membrane protein</topology>
    </subcellularLocation>
</comment>
<evidence type="ECO:0000256" key="6">
    <source>
        <dbReference type="ARBA" id="ARBA00022970"/>
    </source>
</evidence>
<dbReference type="PANTHER" id="PTHR48017">
    <property type="entry name" value="OS05G0424000 PROTEIN-RELATED"/>
    <property type="match status" value="1"/>
</dbReference>
<evidence type="ECO:0000256" key="11">
    <source>
        <dbReference type="SAM" id="Phobius"/>
    </source>
</evidence>
<evidence type="ECO:0000256" key="8">
    <source>
        <dbReference type="ARBA" id="ARBA00023136"/>
    </source>
</evidence>
<proteinExistence type="inferred from homology"/>
<protein>
    <recommendedName>
        <fullName evidence="12">Amino acid transporter transmembrane domain-containing protein</fullName>
    </recommendedName>
</protein>
<evidence type="ECO:0000256" key="10">
    <source>
        <dbReference type="ARBA" id="ARBA00045588"/>
    </source>
</evidence>
<dbReference type="EMBL" id="JAEACU010000004">
    <property type="protein sequence ID" value="KAH7532382.1"/>
    <property type="molecule type" value="Genomic_DNA"/>
</dbReference>
<dbReference type="Proteomes" id="UP000813462">
    <property type="component" value="Unassembled WGS sequence"/>
</dbReference>
<evidence type="ECO:0000256" key="9">
    <source>
        <dbReference type="ARBA" id="ARBA00023294"/>
    </source>
</evidence>
<dbReference type="InterPro" id="IPR013057">
    <property type="entry name" value="AA_transpt_TM"/>
</dbReference>
<name>A0A978VH13_ZIZJJ</name>
<dbReference type="AlphaFoldDB" id="A0A978VH13"/>
<comment type="caution">
    <text evidence="13">The sequence shown here is derived from an EMBL/GenBank/DDBJ whole genome shotgun (WGS) entry which is preliminary data.</text>
</comment>
<sequence>MIFASVHFVLSHLPNFNSISSVSLAAAVMSLSYSTIAWGASIDKGAQSDVECGYKSKTAAGTVFNFFGALDEVAFAYAGHNVVEDNILISLEKPAWLIAMANMFVVIHVIGSYQIYAMPVFGMIETILVKKLHFTPSTKLRFIVRNIYVGNTTMLVGIAFPFFSDLLSFFGGFDFAPTTYYLPCIMWHAIKKPRKYSLSWWINWVYLHCTWCTFDGSTTYWRVEKIIFTAMEYEFYS</sequence>
<evidence type="ECO:0000256" key="7">
    <source>
        <dbReference type="ARBA" id="ARBA00022989"/>
    </source>
</evidence>
<keyword evidence="5" id="KW-0769">Symport</keyword>
<comment type="function">
    <text evidence="10">Carrier protein involved in proton-driven auxin influx. Mediates the formation of auxin gradient from developing leaves (site of auxin biosynthesis) to tips by contributing to the loading of auxin in vascular tissues and facilitating acropetal (base to tip) auxin transport within inner tissues of the root apex, and basipetal (tip to base) auxin transport within outer tissues of the root apex. May be involved in lateral roots and nodules formation.</text>
</comment>
<evidence type="ECO:0000313" key="13">
    <source>
        <dbReference type="EMBL" id="KAH7532382.1"/>
    </source>
</evidence>
<feature type="transmembrane region" description="Helical" evidence="11">
    <location>
        <begin position="169"/>
        <end position="190"/>
    </location>
</feature>
<organism evidence="13 14">
    <name type="scientific">Ziziphus jujuba var. spinosa</name>
    <dbReference type="NCBI Taxonomy" id="714518"/>
    <lineage>
        <taxon>Eukaryota</taxon>
        <taxon>Viridiplantae</taxon>
        <taxon>Streptophyta</taxon>
        <taxon>Embryophyta</taxon>
        <taxon>Tracheophyta</taxon>
        <taxon>Spermatophyta</taxon>
        <taxon>Magnoliopsida</taxon>
        <taxon>eudicotyledons</taxon>
        <taxon>Gunneridae</taxon>
        <taxon>Pentapetalae</taxon>
        <taxon>rosids</taxon>
        <taxon>fabids</taxon>
        <taxon>Rosales</taxon>
        <taxon>Rhamnaceae</taxon>
        <taxon>Paliureae</taxon>
        <taxon>Ziziphus</taxon>
    </lineage>
</organism>
<gene>
    <name evidence="13" type="ORF">FEM48_Zijuj04G0013800</name>
</gene>
<keyword evidence="3" id="KW-0813">Transport</keyword>
<keyword evidence="9" id="KW-0927">Auxin signaling pathway</keyword>
<dbReference type="Pfam" id="PF01490">
    <property type="entry name" value="Aa_trans"/>
    <property type="match status" value="1"/>
</dbReference>
<dbReference type="GO" id="GO:0006865">
    <property type="term" value="P:amino acid transport"/>
    <property type="evidence" value="ECO:0007669"/>
    <property type="project" value="UniProtKB-KW"/>
</dbReference>
<evidence type="ECO:0000256" key="2">
    <source>
        <dbReference type="ARBA" id="ARBA00005590"/>
    </source>
</evidence>